<organism evidence="2 3">
    <name type="scientific">Dipteronia dyeriana</name>
    <dbReference type="NCBI Taxonomy" id="168575"/>
    <lineage>
        <taxon>Eukaryota</taxon>
        <taxon>Viridiplantae</taxon>
        <taxon>Streptophyta</taxon>
        <taxon>Embryophyta</taxon>
        <taxon>Tracheophyta</taxon>
        <taxon>Spermatophyta</taxon>
        <taxon>Magnoliopsida</taxon>
        <taxon>eudicotyledons</taxon>
        <taxon>Gunneridae</taxon>
        <taxon>Pentapetalae</taxon>
        <taxon>rosids</taxon>
        <taxon>malvids</taxon>
        <taxon>Sapindales</taxon>
        <taxon>Sapindaceae</taxon>
        <taxon>Hippocastanoideae</taxon>
        <taxon>Acereae</taxon>
        <taxon>Dipteronia</taxon>
    </lineage>
</organism>
<accession>A0AAD9WP14</accession>
<evidence type="ECO:0000256" key="1">
    <source>
        <dbReference type="SAM" id="Phobius"/>
    </source>
</evidence>
<keyword evidence="1" id="KW-1133">Transmembrane helix</keyword>
<evidence type="ECO:0000313" key="3">
    <source>
        <dbReference type="Proteomes" id="UP001280121"/>
    </source>
</evidence>
<dbReference type="PANTHER" id="PTHR35455:SF1">
    <property type="entry name" value="AGAP005842-PA"/>
    <property type="match status" value="1"/>
</dbReference>
<sequence>QNSEAESSYYSKIEMATPNSLIIIIINCVLIASTLLSSSPVLAKSRRPVTDSETRQKKQDCYADIESGLWGPQCKSSMIATENCALRCLSRPCYELVYESDPLEEGENDYVRSQEYKYCMHNRPLIQPKGLDYLGIKTLGPFCSKPALTADGFRDVLINSRVTHDTTS</sequence>
<dbReference type="PANTHER" id="PTHR35455">
    <property type="entry name" value="UNNAMED PRODUCT"/>
    <property type="match status" value="1"/>
</dbReference>
<keyword evidence="1" id="KW-0472">Membrane</keyword>
<comment type="caution">
    <text evidence="2">The sequence shown here is derived from an EMBL/GenBank/DDBJ whole genome shotgun (WGS) entry which is preliminary data.</text>
</comment>
<reference evidence="2" key="1">
    <citation type="journal article" date="2023" name="Plant J.">
        <title>Genome sequences and population genomics provide insights into the demographic history, inbreeding, and mutation load of two 'living fossil' tree species of Dipteronia.</title>
        <authorList>
            <person name="Feng Y."/>
            <person name="Comes H.P."/>
            <person name="Chen J."/>
            <person name="Zhu S."/>
            <person name="Lu R."/>
            <person name="Zhang X."/>
            <person name="Li P."/>
            <person name="Qiu J."/>
            <person name="Olsen K.M."/>
            <person name="Qiu Y."/>
        </authorList>
    </citation>
    <scope>NUCLEOTIDE SEQUENCE</scope>
    <source>
        <strain evidence="2">KIB01</strain>
    </source>
</reference>
<dbReference type="Pfam" id="PF16029">
    <property type="entry name" value="DUF4787"/>
    <property type="match status" value="1"/>
</dbReference>
<dbReference type="InterPro" id="IPR031985">
    <property type="entry name" value="DUF4787"/>
</dbReference>
<keyword evidence="3" id="KW-1185">Reference proteome</keyword>
<dbReference type="EMBL" id="JANJYI010000008">
    <property type="protein sequence ID" value="KAK2638489.1"/>
    <property type="molecule type" value="Genomic_DNA"/>
</dbReference>
<dbReference type="Proteomes" id="UP001280121">
    <property type="component" value="Unassembled WGS sequence"/>
</dbReference>
<name>A0AAD9WP14_9ROSI</name>
<evidence type="ECO:0000313" key="2">
    <source>
        <dbReference type="EMBL" id="KAK2638489.1"/>
    </source>
</evidence>
<proteinExistence type="predicted"/>
<feature type="non-terminal residue" evidence="2">
    <location>
        <position position="168"/>
    </location>
</feature>
<protein>
    <submittedName>
        <fullName evidence="2">Uncharacterized protein</fullName>
    </submittedName>
</protein>
<dbReference type="AlphaFoldDB" id="A0AAD9WP14"/>
<keyword evidence="1" id="KW-0812">Transmembrane</keyword>
<feature type="transmembrane region" description="Helical" evidence="1">
    <location>
        <begin position="20"/>
        <end position="43"/>
    </location>
</feature>
<gene>
    <name evidence="2" type="ORF">Ddye_026284</name>
</gene>